<proteinExistence type="predicted"/>
<feature type="transmembrane region" description="Helical" evidence="1">
    <location>
        <begin position="12"/>
        <end position="34"/>
    </location>
</feature>
<evidence type="ECO:0000313" key="3">
    <source>
        <dbReference type="Proteomes" id="UP000741863"/>
    </source>
</evidence>
<protein>
    <submittedName>
        <fullName evidence="2">Membrane protein YfcA</fullName>
    </submittedName>
</protein>
<sequence>MKTILLNIPLTVYVITLLLIIFVSLLFSTLTFIGSGNFNMITLVLLLFAMMVGIAYNFKRKNARLQRKKA</sequence>
<keyword evidence="1" id="KW-1133">Transmembrane helix</keyword>
<evidence type="ECO:0000313" key="2">
    <source>
        <dbReference type="EMBL" id="MBM7631162.1"/>
    </source>
</evidence>
<accession>A0ABS2P6Y5</accession>
<comment type="caution">
    <text evidence="2">The sequence shown here is derived from an EMBL/GenBank/DDBJ whole genome shotgun (WGS) entry which is preliminary data.</text>
</comment>
<dbReference type="RefSeq" id="WP_204695349.1">
    <property type="nucleotide sequence ID" value="NZ_JAFBEC010000001.1"/>
</dbReference>
<dbReference type="EMBL" id="JAFBEC010000001">
    <property type="protein sequence ID" value="MBM7631162.1"/>
    <property type="molecule type" value="Genomic_DNA"/>
</dbReference>
<feature type="transmembrane region" description="Helical" evidence="1">
    <location>
        <begin position="40"/>
        <end position="58"/>
    </location>
</feature>
<reference evidence="2 3" key="1">
    <citation type="submission" date="2021-01" db="EMBL/GenBank/DDBJ databases">
        <title>Genomic Encyclopedia of Type Strains, Phase IV (KMG-IV): sequencing the most valuable type-strain genomes for metagenomic binning, comparative biology and taxonomic classification.</title>
        <authorList>
            <person name="Goeker M."/>
        </authorList>
    </citation>
    <scope>NUCLEOTIDE SEQUENCE [LARGE SCALE GENOMIC DNA]</scope>
    <source>
        <strain evidence="2 3">DSM 25540</strain>
    </source>
</reference>
<keyword evidence="3" id="KW-1185">Reference proteome</keyword>
<keyword evidence="1" id="KW-0812">Transmembrane</keyword>
<dbReference type="Proteomes" id="UP000741863">
    <property type="component" value="Unassembled WGS sequence"/>
</dbReference>
<name>A0ABS2P6Y5_9BACL</name>
<keyword evidence="1" id="KW-0472">Membrane</keyword>
<evidence type="ECO:0000256" key="1">
    <source>
        <dbReference type="SAM" id="Phobius"/>
    </source>
</evidence>
<gene>
    <name evidence="2" type="ORF">JOD17_000253</name>
</gene>
<organism evidence="2 3">
    <name type="scientific">Geomicrobium sediminis</name>
    <dbReference type="NCBI Taxonomy" id="1347788"/>
    <lineage>
        <taxon>Bacteria</taxon>
        <taxon>Bacillati</taxon>
        <taxon>Bacillota</taxon>
        <taxon>Bacilli</taxon>
        <taxon>Bacillales</taxon>
        <taxon>Geomicrobium</taxon>
    </lineage>
</organism>